<gene>
    <name evidence="2" type="ORF">DFH08DRAFT_907797</name>
</gene>
<dbReference type="Proteomes" id="UP001218218">
    <property type="component" value="Unassembled WGS sequence"/>
</dbReference>
<keyword evidence="3" id="KW-1185">Reference proteome</keyword>
<dbReference type="PANTHER" id="PTHR36156:SF2">
    <property type="entry name" value="CUPIN TYPE-2 DOMAIN-CONTAINING PROTEIN"/>
    <property type="match status" value="1"/>
</dbReference>
<dbReference type="CDD" id="cd02231">
    <property type="entry name" value="cupin_BLL6423-like"/>
    <property type="match status" value="1"/>
</dbReference>
<proteinExistence type="predicted"/>
<dbReference type="InterPro" id="IPR047142">
    <property type="entry name" value="OryJ/VirC-like"/>
</dbReference>
<dbReference type="InterPro" id="IPR011051">
    <property type="entry name" value="RmlC_Cupin_sf"/>
</dbReference>
<name>A0AAD7E6N9_9AGAR</name>
<accession>A0AAD7E6N9</accession>
<evidence type="ECO:0000313" key="3">
    <source>
        <dbReference type="Proteomes" id="UP001218218"/>
    </source>
</evidence>
<organism evidence="2 3">
    <name type="scientific">Mycena albidolilacea</name>
    <dbReference type="NCBI Taxonomy" id="1033008"/>
    <lineage>
        <taxon>Eukaryota</taxon>
        <taxon>Fungi</taxon>
        <taxon>Dikarya</taxon>
        <taxon>Basidiomycota</taxon>
        <taxon>Agaricomycotina</taxon>
        <taxon>Agaricomycetes</taxon>
        <taxon>Agaricomycetidae</taxon>
        <taxon>Agaricales</taxon>
        <taxon>Marasmiineae</taxon>
        <taxon>Mycenaceae</taxon>
        <taxon>Mycena</taxon>
    </lineage>
</organism>
<dbReference type="PANTHER" id="PTHR36156">
    <property type="entry name" value="SLR2101 PROTEIN"/>
    <property type="match status" value="1"/>
</dbReference>
<dbReference type="SUPFAM" id="SSF51182">
    <property type="entry name" value="RmlC-like cupins"/>
    <property type="match status" value="1"/>
</dbReference>
<feature type="domain" description="Cupin type-2" evidence="1">
    <location>
        <begin position="95"/>
        <end position="161"/>
    </location>
</feature>
<sequence length="184" mass="20537">MSSAQSQSQSPFPPVRRVVTGHTPAGKSTVIADTVQPARFVAPQTSERLVPVYDLHYAAEAPAVIDTEISKGEWVDEIKAHPEVFHGSGSNFRCWDFAPGMVSPLHRTVTLDYAIVFRGSITLELEEGERITLNEGDTVVQRGTMHTWRNESKEWAKVYFVMTGAKPIEIDGKTLEETFRDAKY</sequence>
<evidence type="ECO:0000313" key="2">
    <source>
        <dbReference type="EMBL" id="KAJ7300806.1"/>
    </source>
</evidence>
<dbReference type="InterPro" id="IPR013096">
    <property type="entry name" value="Cupin_2"/>
</dbReference>
<protein>
    <recommendedName>
        <fullName evidence="1">Cupin type-2 domain-containing protein</fullName>
    </recommendedName>
</protein>
<evidence type="ECO:0000259" key="1">
    <source>
        <dbReference type="Pfam" id="PF07883"/>
    </source>
</evidence>
<dbReference type="Pfam" id="PF07883">
    <property type="entry name" value="Cupin_2"/>
    <property type="match status" value="1"/>
</dbReference>
<reference evidence="2" key="1">
    <citation type="submission" date="2023-03" db="EMBL/GenBank/DDBJ databases">
        <title>Massive genome expansion in bonnet fungi (Mycena s.s.) driven by repeated elements and novel gene families across ecological guilds.</title>
        <authorList>
            <consortium name="Lawrence Berkeley National Laboratory"/>
            <person name="Harder C.B."/>
            <person name="Miyauchi S."/>
            <person name="Viragh M."/>
            <person name="Kuo A."/>
            <person name="Thoen E."/>
            <person name="Andreopoulos B."/>
            <person name="Lu D."/>
            <person name="Skrede I."/>
            <person name="Drula E."/>
            <person name="Henrissat B."/>
            <person name="Morin E."/>
            <person name="Kohler A."/>
            <person name="Barry K."/>
            <person name="LaButti K."/>
            <person name="Morin E."/>
            <person name="Salamov A."/>
            <person name="Lipzen A."/>
            <person name="Mereny Z."/>
            <person name="Hegedus B."/>
            <person name="Baldrian P."/>
            <person name="Stursova M."/>
            <person name="Weitz H."/>
            <person name="Taylor A."/>
            <person name="Grigoriev I.V."/>
            <person name="Nagy L.G."/>
            <person name="Martin F."/>
            <person name="Kauserud H."/>
        </authorList>
    </citation>
    <scope>NUCLEOTIDE SEQUENCE</scope>
    <source>
        <strain evidence="2">CBHHK002</strain>
    </source>
</reference>
<dbReference type="Gene3D" id="2.20.70.150">
    <property type="match status" value="1"/>
</dbReference>
<dbReference type="Gene3D" id="2.60.120.10">
    <property type="entry name" value="Jelly Rolls"/>
    <property type="match status" value="1"/>
</dbReference>
<comment type="caution">
    <text evidence="2">The sequence shown here is derived from an EMBL/GenBank/DDBJ whole genome shotgun (WGS) entry which is preliminary data.</text>
</comment>
<dbReference type="AlphaFoldDB" id="A0AAD7E6N9"/>
<dbReference type="InterPro" id="IPR014710">
    <property type="entry name" value="RmlC-like_jellyroll"/>
</dbReference>
<dbReference type="EMBL" id="JARIHO010000151">
    <property type="protein sequence ID" value="KAJ7300806.1"/>
    <property type="molecule type" value="Genomic_DNA"/>
</dbReference>